<evidence type="ECO:0000313" key="1">
    <source>
        <dbReference type="EMBL" id="KAK3078665.1"/>
    </source>
</evidence>
<reference evidence="1" key="1">
    <citation type="submission" date="2024-09" db="EMBL/GenBank/DDBJ databases">
        <title>Black Yeasts Isolated from many extreme environments.</title>
        <authorList>
            <person name="Coleine C."/>
            <person name="Stajich J.E."/>
            <person name="Selbmann L."/>
        </authorList>
    </citation>
    <scope>NUCLEOTIDE SEQUENCE</scope>
    <source>
        <strain evidence="1">CCFEE 5737</strain>
    </source>
</reference>
<dbReference type="Proteomes" id="UP001186974">
    <property type="component" value="Unassembled WGS sequence"/>
</dbReference>
<dbReference type="EMBL" id="JAWDJW010001709">
    <property type="protein sequence ID" value="KAK3078665.1"/>
    <property type="molecule type" value="Genomic_DNA"/>
</dbReference>
<organism evidence="1 2">
    <name type="scientific">Coniosporium uncinatum</name>
    <dbReference type="NCBI Taxonomy" id="93489"/>
    <lineage>
        <taxon>Eukaryota</taxon>
        <taxon>Fungi</taxon>
        <taxon>Dikarya</taxon>
        <taxon>Ascomycota</taxon>
        <taxon>Pezizomycotina</taxon>
        <taxon>Dothideomycetes</taxon>
        <taxon>Dothideomycetes incertae sedis</taxon>
        <taxon>Coniosporium</taxon>
    </lineage>
</organism>
<gene>
    <name evidence="1" type="ORF">LTS18_006940</name>
</gene>
<sequence>DLAPWPLLLNMVEHGSTPLITVAEAKEMGFRIQIWPFAAIAPAYEAIRATMEKLKGEGKADCPDYITPKFVFKVCGLDESMEIDRLAGGDAYEKGS</sequence>
<name>A0ACC3DPY3_9PEZI</name>
<accession>A0ACC3DPY3</accession>
<feature type="non-terminal residue" evidence="1">
    <location>
        <position position="1"/>
    </location>
</feature>
<proteinExistence type="predicted"/>
<evidence type="ECO:0000313" key="2">
    <source>
        <dbReference type="Proteomes" id="UP001186974"/>
    </source>
</evidence>
<keyword evidence="2" id="KW-1185">Reference proteome</keyword>
<comment type="caution">
    <text evidence="1">The sequence shown here is derived from an EMBL/GenBank/DDBJ whole genome shotgun (WGS) entry which is preliminary data.</text>
</comment>
<protein>
    <submittedName>
        <fullName evidence="1">Uncharacterized protein</fullName>
    </submittedName>
</protein>